<evidence type="ECO:0000313" key="1">
    <source>
        <dbReference type="EMBL" id="GIY32979.1"/>
    </source>
</evidence>
<reference evidence="1 2" key="1">
    <citation type="submission" date="2021-06" db="EMBL/GenBank/DDBJ databases">
        <title>Caerostris extrusa draft genome.</title>
        <authorList>
            <person name="Kono N."/>
            <person name="Arakawa K."/>
        </authorList>
    </citation>
    <scope>NUCLEOTIDE SEQUENCE [LARGE SCALE GENOMIC DNA]</scope>
</reference>
<keyword evidence="2" id="KW-1185">Reference proteome</keyword>
<sequence>MRFTSEQSRFSEKSAALMSSAPRNFTYEELEMLVPLFAPHNNPEISEICIRGSGNCEVAIKSLKRLTTHSK</sequence>
<gene>
    <name evidence="1" type="ORF">CEXT_720361</name>
</gene>
<protein>
    <recommendedName>
        <fullName evidence="3">CUE domain-containing protein</fullName>
    </recommendedName>
</protein>
<evidence type="ECO:0000313" key="2">
    <source>
        <dbReference type="Proteomes" id="UP001054945"/>
    </source>
</evidence>
<evidence type="ECO:0008006" key="3">
    <source>
        <dbReference type="Google" id="ProtNLM"/>
    </source>
</evidence>
<comment type="caution">
    <text evidence="1">The sequence shown here is derived from an EMBL/GenBank/DDBJ whole genome shotgun (WGS) entry which is preliminary data.</text>
</comment>
<dbReference type="EMBL" id="BPLR01009572">
    <property type="protein sequence ID" value="GIY32979.1"/>
    <property type="molecule type" value="Genomic_DNA"/>
</dbReference>
<proteinExistence type="predicted"/>
<accession>A0AAV4SJ22</accession>
<dbReference type="Proteomes" id="UP001054945">
    <property type="component" value="Unassembled WGS sequence"/>
</dbReference>
<dbReference type="AlphaFoldDB" id="A0AAV4SJ22"/>
<name>A0AAV4SJ22_CAEEX</name>
<organism evidence="1 2">
    <name type="scientific">Caerostris extrusa</name>
    <name type="common">Bark spider</name>
    <name type="synonym">Caerostris bankana</name>
    <dbReference type="NCBI Taxonomy" id="172846"/>
    <lineage>
        <taxon>Eukaryota</taxon>
        <taxon>Metazoa</taxon>
        <taxon>Ecdysozoa</taxon>
        <taxon>Arthropoda</taxon>
        <taxon>Chelicerata</taxon>
        <taxon>Arachnida</taxon>
        <taxon>Araneae</taxon>
        <taxon>Araneomorphae</taxon>
        <taxon>Entelegynae</taxon>
        <taxon>Araneoidea</taxon>
        <taxon>Araneidae</taxon>
        <taxon>Caerostris</taxon>
    </lineage>
</organism>